<protein>
    <submittedName>
        <fullName evidence="1">Uncharacterized protein</fullName>
    </submittedName>
</protein>
<organism evidence="1 2">
    <name type="scientific">Pseudomonas oryzihabitans</name>
    <dbReference type="NCBI Taxonomy" id="47885"/>
    <lineage>
        <taxon>Bacteria</taxon>
        <taxon>Pseudomonadati</taxon>
        <taxon>Pseudomonadota</taxon>
        <taxon>Gammaproteobacteria</taxon>
        <taxon>Pseudomonadales</taxon>
        <taxon>Pseudomonadaceae</taxon>
        <taxon>Pseudomonas</taxon>
    </lineage>
</organism>
<gene>
    <name evidence="1" type="ORF">A4V15_22075</name>
</gene>
<reference evidence="1 2" key="1">
    <citation type="submission" date="2016-04" db="EMBL/GenBank/DDBJ databases">
        <title>Draft Genome Sequences of Staphylococcus capitis Strain H36, S. capitis Strain H65, S. cohnii Strain H62, S. hominis Strain H69, Mycobacterium iranicum Strain H39, Plantibacter sp. Strain H53, Pseudomonas oryzihabitans Strain H72, and Microbacterium sp. Strain H83, isolated from residential settings.</title>
        <authorList>
            <person name="Lymperopoulou D."/>
            <person name="Adams R.I."/>
            <person name="Lindow S."/>
            <person name="Coil D.A."/>
            <person name="Jospin G."/>
            <person name="Eisen J.A."/>
        </authorList>
    </citation>
    <scope>NUCLEOTIDE SEQUENCE [LARGE SCALE GENOMIC DNA]</scope>
    <source>
        <strain evidence="1 2">H72</strain>
    </source>
</reference>
<evidence type="ECO:0000313" key="1">
    <source>
        <dbReference type="EMBL" id="OAN27116.1"/>
    </source>
</evidence>
<dbReference type="EMBL" id="LWCR01000030">
    <property type="protein sequence ID" value="OAN27116.1"/>
    <property type="molecule type" value="Genomic_DNA"/>
</dbReference>
<accession>A0A178LD58</accession>
<comment type="caution">
    <text evidence="1">The sequence shown here is derived from an EMBL/GenBank/DDBJ whole genome shotgun (WGS) entry which is preliminary data.</text>
</comment>
<proteinExistence type="predicted"/>
<sequence>MAWLVSMKESGRIYRLATQKRTDLLITLNLPSYLSTPIFGIAERRIQQRCIKLEGFGRSAI</sequence>
<dbReference type="Proteomes" id="UP000078356">
    <property type="component" value="Unassembled WGS sequence"/>
</dbReference>
<dbReference type="AlphaFoldDB" id="A0A178LD58"/>
<evidence type="ECO:0000313" key="2">
    <source>
        <dbReference type="Proteomes" id="UP000078356"/>
    </source>
</evidence>
<name>A0A178LD58_9PSED</name>